<proteinExistence type="predicted"/>
<comment type="caution">
    <text evidence="1">The sequence shown here is derived from an EMBL/GenBank/DDBJ whole genome shotgun (WGS) entry which is preliminary data.</text>
</comment>
<accession>A0ACB0Z2S9</accession>
<keyword evidence="2" id="KW-1185">Reference proteome</keyword>
<dbReference type="Proteomes" id="UP001497535">
    <property type="component" value="Unassembled WGS sequence"/>
</dbReference>
<evidence type="ECO:0000313" key="1">
    <source>
        <dbReference type="EMBL" id="CAK5073179.1"/>
    </source>
</evidence>
<reference evidence="1" key="1">
    <citation type="submission" date="2023-11" db="EMBL/GenBank/DDBJ databases">
        <authorList>
            <person name="Poullet M."/>
        </authorList>
    </citation>
    <scope>NUCLEOTIDE SEQUENCE</scope>
    <source>
        <strain evidence="1">E1834</strain>
    </source>
</reference>
<name>A0ACB0Z2S9_MELEN</name>
<sequence>MRHQAFQAELQANKARLEQLHHAAEHLAEEKPEFTGIIDPQMVELEQQWEQLEKTTEEKGQRLFDANRQQLYVQSIGEVQDWAQQLEQQIVSPEAAPPQDRITVDVAMQRQKELEQEMSKNVQHLDSLQEMEQKLEEMQPEQIEQIRAHRIAITEQLQRLQAPLDERRRNLERKKAAFQFMRDVEDEKLWVAERMPIAESLAIGDSLFDCNRLQKNTQSLRNEVDNHEPWINQIRSNGQKLIEEGHEDADKFVEKLKELDNTWEGLKNVIEERKQRLKDAERAHQYLYDCAEAEAWMSEQELYMMQDERGKDEFSTQNQIKRHERLQQEIGQFATIIKELASRAKNLIDEESPLSEQIQLRQSQIEKLYAGLQDLSKERRKRLDETLQLYDLHREIDDLLQWIADKEANFYS</sequence>
<organism evidence="1 2">
    <name type="scientific">Meloidogyne enterolobii</name>
    <name type="common">Root-knot nematode worm</name>
    <name type="synonym">Meloidogyne mayaguensis</name>
    <dbReference type="NCBI Taxonomy" id="390850"/>
    <lineage>
        <taxon>Eukaryota</taxon>
        <taxon>Metazoa</taxon>
        <taxon>Ecdysozoa</taxon>
        <taxon>Nematoda</taxon>
        <taxon>Chromadorea</taxon>
        <taxon>Rhabditida</taxon>
        <taxon>Tylenchina</taxon>
        <taxon>Tylenchomorpha</taxon>
        <taxon>Tylenchoidea</taxon>
        <taxon>Meloidogynidae</taxon>
        <taxon>Meloidogyninae</taxon>
        <taxon>Meloidogyne</taxon>
    </lineage>
</organism>
<protein>
    <submittedName>
        <fullName evidence="1">Uncharacterized protein</fullName>
    </submittedName>
</protein>
<dbReference type="EMBL" id="CAVMJV010000023">
    <property type="protein sequence ID" value="CAK5073179.1"/>
    <property type="molecule type" value="Genomic_DNA"/>
</dbReference>
<evidence type="ECO:0000313" key="2">
    <source>
        <dbReference type="Proteomes" id="UP001497535"/>
    </source>
</evidence>
<gene>
    <name evidence="1" type="ORF">MENTE1834_LOCUS19820</name>
</gene>